<dbReference type="EMBL" id="JBHSZI010000001">
    <property type="protein sequence ID" value="MFC7057575.1"/>
    <property type="molecule type" value="Genomic_DNA"/>
</dbReference>
<dbReference type="AlphaFoldDB" id="A0ABD5VWL0"/>
<dbReference type="Proteomes" id="UP001596445">
    <property type="component" value="Unassembled WGS sequence"/>
</dbReference>
<keyword evidence="4" id="KW-1185">Reference proteome</keyword>
<dbReference type="InterPro" id="IPR011041">
    <property type="entry name" value="Quinoprot_gluc/sorb_DH_b-prop"/>
</dbReference>
<proteinExistence type="predicted"/>
<evidence type="ECO:0000256" key="1">
    <source>
        <dbReference type="SAM" id="MobiDB-lite"/>
    </source>
</evidence>
<evidence type="ECO:0000313" key="3">
    <source>
        <dbReference type="EMBL" id="MFC7057575.1"/>
    </source>
</evidence>
<dbReference type="SUPFAM" id="SSF50952">
    <property type="entry name" value="Soluble quinoprotein glucose dehydrogenase"/>
    <property type="match status" value="1"/>
</dbReference>
<dbReference type="Pfam" id="PF07995">
    <property type="entry name" value="GSDH"/>
    <property type="match status" value="1"/>
</dbReference>
<dbReference type="PANTHER" id="PTHR19328">
    <property type="entry name" value="HEDGEHOG-INTERACTING PROTEIN"/>
    <property type="match status" value="1"/>
</dbReference>
<accession>A0ABD5VWL0</accession>
<dbReference type="PROSITE" id="PS51257">
    <property type="entry name" value="PROKAR_LIPOPROTEIN"/>
    <property type="match status" value="1"/>
</dbReference>
<protein>
    <submittedName>
        <fullName evidence="3">PQQ-dependent sugar dehydrogenase</fullName>
    </submittedName>
</protein>
<dbReference type="RefSeq" id="WP_382184349.1">
    <property type="nucleotide sequence ID" value="NZ_JBHSZI010000001.1"/>
</dbReference>
<organism evidence="3 4">
    <name type="scientific">Halovenus salina</name>
    <dbReference type="NCBI Taxonomy" id="1510225"/>
    <lineage>
        <taxon>Archaea</taxon>
        <taxon>Methanobacteriati</taxon>
        <taxon>Methanobacteriota</taxon>
        <taxon>Stenosarchaea group</taxon>
        <taxon>Halobacteria</taxon>
        <taxon>Halobacteriales</taxon>
        <taxon>Haloarculaceae</taxon>
        <taxon>Halovenus</taxon>
    </lineage>
</organism>
<comment type="caution">
    <text evidence="3">The sequence shown here is derived from an EMBL/GenBank/DDBJ whole genome shotgun (WGS) entry which is preliminary data.</text>
</comment>
<sequence>MKRRQFLSLSAGAGMVGLAGCTLGTGTDSPKNEGPTVALEEVVTGVTFPTGMVFLPGGDRLIVERTGQVLRHTDSGLARELFVDVSDRMAEVEGERGLVGIALHPDFTENRRLFLRYSGQLPDSMSADDYSHLGVLAEFQANEELTGVVEDSERRILEVPEPGPMHNAGALSFGPDGYLYAAFGDGQRTSFEEGKSWWYDQGQAAQNITGNLLGGILRLDVDNTDGDKPYAVPDDNPLVGEEGRDEYYAWGFRNPYKISIDDGRLFVGDVGEHTRESVYMAEEGANHGWPIKEGSSCAPSTSIGHSIADNPLNVFNPKTWQALTNRVSPVKACATPKHAKGEIIDPIVEYQRSGSRAVTGGYVYRGDGIPELQGQYVFGDYMQPAPLFAVDPDHDGGRPYPVQELTVEGTDSGRLNSNVLSFARDPDGEVYVLTTNFQEEVDSSVGSLRQTELTRAVAAREPSRRRRCRFHRRHPRPRPHRRPAVGSRPPWRPARRRPRARESGPRLV</sequence>
<feature type="compositionally biased region" description="Basic residues" evidence="1">
    <location>
        <begin position="463"/>
        <end position="483"/>
    </location>
</feature>
<dbReference type="InterPro" id="IPR012938">
    <property type="entry name" value="Glc/Sorbosone_DH"/>
</dbReference>
<evidence type="ECO:0000259" key="2">
    <source>
        <dbReference type="Pfam" id="PF07995"/>
    </source>
</evidence>
<gene>
    <name evidence="3" type="ORF">ACFQQG_04535</name>
</gene>
<feature type="domain" description="Glucose/Sorbosone dehydrogenase" evidence="2">
    <location>
        <begin position="48"/>
        <end position="294"/>
    </location>
</feature>
<reference evidence="3 4" key="1">
    <citation type="journal article" date="2019" name="Int. J. Syst. Evol. Microbiol.">
        <title>The Global Catalogue of Microorganisms (GCM) 10K type strain sequencing project: providing services to taxonomists for standard genome sequencing and annotation.</title>
        <authorList>
            <consortium name="The Broad Institute Genomics Platform"/>
            <consortium name="The Broad Institute Genome Sequencing Center for Infectious Disease"/>
            <person name="Wu L."/>
            <person name="Ma J."/>
        </authorList>
    </citation>
    <scope>NUCLEOTIDE SEQUENCE [LARGE SCALE GENOMIC DNA]</scope>
    <source>
        <strain evidence="3 4">JCM 30072</strain>
    </source>
</reference>
<evidence type="ECO:0000313" key="4">
    <source>
        <dbReference type="Proteomes" id="UP001596445"/>
    </source>
</evidence>
<feature type="region of interest" description="Disordered" evidence="1">
    <location>
        <begin position="452"/>
        <end position="508"/>
    </location>
</feature>
<name>A0ABD5VWL0_9EURY</name>
<dbReference type="PANTHER" id="PTHR19328:SF75">
    <property type="entry name" value="ALDOSE SUGAR DEHYDROGENASE YLII"/>
    <property type="match status" value="1"/>
</dbReference>
<dbReference type="Gene3D" id="2.120.10.30">
    <property type="entry name" value="TolB, C-terminal domain"/>
    <property type="match status" value="1"/>
</dbReference>
<dbReference type="InterPro" id="IPR011042">
    <property type="entry name" value="6-blade_b-propeller_TolB-like"/>
</dbReference>